<dbReference type="UniPathway" id="UPA00162"/>
<evidence type="ECO:0000256" key="3">
    <source>
        <dbReference type="SAM" id="MobiDB-lite"/>
    </source>
</evidence>
<evidence type="ECO:0000259" key="5">
    <source>
        <dbReference type="Pfam" id="PF06722"/>
    </source>
</evidence>
<comment type="pathway">
    <text evidence="1">Antibiotic biosynthesis; vancomycin biosynthesis.</text>
</comment>
<dbReference type="InterPro" id="IPR002213">
    <property type="entry name" value="UDP_glucos_trans"/>
</dbReference>
<dbReference type="FunFam" id="3.40.50.2000:FF:000009">
    <property type="entry name" value="Sterol 3-beta-glucosyltransferase UGT80A2"/>
    <property type="match status" value="1"/>
</dbReference>
<feature type="domain" description="Erythromycin biosynthesis protein CIII-like C-terminal" evidence="5">
    <location>
        <begin position="294"/>
        <end position="367"/>
    </location>
</feature>
<dbReference type="GO" id="GO:0033072">
    <property type="term" value="P:vancomycin biosynthetic process"/>
    <property type="evidence" value="ECO:0007669"/>
    <property type="project" value="UniProtKB-UniPathway"/>
</dbReference>
<evidence type="ECO:0000256" key="1">
    <source>
        <dbReference type="ARBA" id="ARBA00004660"/>
    </source>
</evidence>
<dbReference type="RefSeq" id="WP_043779137.1">
    <property type="nucleotide sequence ID" value="NZ_JMQI01000024.1"/>
</dbReference>
<sequence length="398" mass="41833">MTRVLLSTYGTRGDVEPLVALAAELQALGADVRMCTPPDEEFTDRLAGLGIEAVPAGPPVRALMRPAAPPTAAELARYRAELLETQFAVLPAAARGCAALVAAGLAQVAARSVAEAAGIPYVYATYAAVNLPSPHHAPPPRPGWPEPSGPDHAARWERDAQRVNAQFREPLNAHRAALGLPPVGNVRDHVCSDRPWLAADPVLGPWPGGPGPEVVQTGAWTRADERPLPAELAEFLAAGPPPVYVGFGSIGPAPDIARWSVEVSRVRGYRVLVSRGWAELAVDGCFAIGDVNHQRLFPRLAAVVHHGGAGTTQTAARAGVPQVVVPVRVADNPYWAGRVAAHRTGAALDGPTATRESLAAAFDTALAPEIRERAKVLGAKIRTDGAATAARRLLDELR</sequence>
<dbReference type="Pfam" id="PF03033">
    <property type="entry name" value="Glyco_transf_28"/>
    <property type="match status" value="1"/>
</dbReference>
<feature type="region of interest" description="Disordered" evidence="3">
    <location>
        <begin position="134"/>
        <end position="154"/>
    </location>
</feature>
<dbReference type="GO" id="GO:0005975">
    <property type="term" value="P:carbohydrate metabolic process"/>
    <property type="evidence" value="ECO:0007669"/>
    <property type="project" value="InterPro"/>
</dbReference>
<dbReference type="PANTHER" id="PTHR48050:SF13">
    <property type="entry name" value="STEROL 3-BETA-GLUCOSYLTRANSFERASE UGT80A2"/>
    <property type="match status" value="1"/>
</dbReference>
<protein>
    <submittedName>
        <fullName evidence="6">Glycosyl transferase</fullName>
    </submittedName>
</protein>
<dbReference type="InterPro" id="IPR010610">
    <property type="entry name" value="EryCIII-like_C"/>
</dbReference>
<dbReference type="AlphaFoldDB" id="A0A066UCL5"/>
<dbReference type="PANTHER" id="PTHR48050">
    <property type="entry name" value="STEROL 3-BETA-GLUCOSYLTRANSFERASE"/>
    <property type="match status" value="1"/>
</dbReference>
<dbReference type="SUPFAM" id="SSF53756">
    <property type="entry name" value="UDP-Glycosyltransferase/glycogen phosphorylase"/>
    <property type="match status" value="1"/>
</dbReference>
<accession>A0A066UCL5</accession>
<reference evidence="6 7" key="1">
    <citation type="submission" date="2014-05" db="EMBL/GenBank/DDBJ databases">
        <title>Draft genome sequence of Amycolatopsis rifamycinica DSM 46095.</title>
        <authorList>
            <person name="Lal R."/>
            <person name="Saxena A."/>
            <person name="Kumari R."/>
            <person name="Mukherjee U."/>
            <person name="Singh P."/>
            <person name="Sangwan N."/>
            <person name="Mahato N.K."/>
        </authorList>
    </citation>
    <scope>NUCLEOTIDE SEQUENCE [LARGE SCALE GENOMIC DNA]</scope>
    <source>
        <strain evidence="6 7">DSM 46095</strain>
    </source>
</reference>
<evidence type="ECO:0000259" key="4">
    <source>
        <dbReference type="Pfam" id="PF03033"/>
    </source>
</evidence>
<dbReference type="OrthoDB" id="3253247at2"/>
<proteinExistence type="predicted"/>
<keyword evidence="2" id="KW-0045">Antibiotic biosynthesis</keyword>
<dbReference type="GO" id="GO:0016758">
    <property type="term" value="F:hexosyltransferase activity"/>
    <property type="evidence" value="ECO:0007669"/>
    <property type="project" value="InterPro"/>
</dbReference>
<name>A0A066UCL5_9PSEU</name>
<evidence type="ECO:0000256" key="2">
    <source>
        <dbReference type="ARBA" id="ARBA00023194"/>
    </source>
</evidence>
<dbReference type="CDD" id="cd03784">
    <property type="entry name" value="GT1_Gtf-like"/>
    <property type="match status" value="1"/>
</dbReference>
<dbReference type="EMBL" id="JMQI01000024">
    <property type="protein sequence ID" value="KDN21973.1"/>
    <property type="molecule type" value="Genomic_DNA"/>
</dbReference>
<gene>
    <name evidence="6" type="ORF">DV20_11320</name>
</gene>
<dbReference type="InterPro" id="IPR050426">
    <property type="entry name" value="Glycosyltransferase_28"/>
</dbReference>
<dbReference type="GO" id="GO:0008194">
    <property type="term" value="F:UDP-glycosyltransferase activity"/>
    <property type="evidence" value="ECO:0007669"/>
    <property type="project" value="InterPro"/>
</dbReference>
<dbReference type="Pfam" id="PF06722">
    <property type="entry name" value="EryCIII-like_C"/>
    <property type="match status" value="1"/>
</dbReference>
<feature type="compositionally biased region" description="Pro residues" evidence="3">
    <location>
        <begin position="135"/>
        <end position="148"/>
    </location>
</feature>
<organism evidence="6 7">
    <name type="scientific">Amycolatopsis rifamycinica</name>
    <dbReference type="NCBI Taxonomy" id="287986"/>
    <lineage>
        <taxon>Bacteria</taxon>
        <taxon>Bacillati</taxon>
        <taxon>Actinomycetota</taxon>
        <taxon>Actinomycetes</taxon>
        <taxon>Pseudonocardiales</taxon>
        <taxon>Pseudonocardiaceae</taxon>
        <taxon>Amycolatopsis</taxon>
    </lineage>
</organism>
<dbReference type="STRING" id="287986.DV20_11320"/>
<dbReference type="InterPro" id="IPR004276">
    <property type="entry name" value="GlycoTrans_28_N"/>
</dbReference>
<comment type="caution">
    <text evidence="6">The sequence shown here is derived from an EMBL/GenBank/DDBJ whole genome shotgun (WGS) entry which is preliminary data.</text>
</comment>
<dbReference type="Gene3D" id="3.40.50.2000">
    <property type="entry name" value="Glycogen Phosphorylase B"/>
    <property type="match status" value="2"/>
</dbReference>
<evidence type="ECO:0000313" key="7">
    <source>
        <dbReference type="Proteomes" id="UP000027345"/>
    </source>
</evidence>
<keyword evidence="7" id="KW-1185">Reference proteome</keyword>
<evidence type="ECO:0000313" key="6">
    <source>
        <dbReference type="EMBL" id="KDN21973.1"/>
    </source>
</evidence>
<feature type="domain" description="Glycosyltransferase family 28 N-terminal" evidence="4">
    <location>
        <begin position="4"/>
        <end position="128"/>
    </location>
</feature>
<keyword evidence="6" id="KW-0808">Transferase</keyword>
<dbReference type="eggNOG" id="COG1819">
    <property type="taxonomic scope" value="Bacteria"/>
</dbReference>
<dbReference type="Proteomes" id="UP000027345">
    <property type="component" value="Unassembled WGS sequence"/>
</dbReference>